<name>A0A6A5WBR2_9PLEO</name>
<keyword evidence="11" id="KW-1185">Reference proteome</keyword>
<dbReference type="PANTHER" id="PTHR31595:SF67">
    <property type="entry name" value="WAX SYNTHASE DOMAIN-CONTAINING PROTEIN"/>
    <property type="match status" value="1"/>
</dbReference>
<dbReference type="Pfam" id="PF13813">
    <property type="entry name" value="MBOAT_2"/>
    <property type="match status" value="1"/>
</dbReference>
<sequence length="412" mass="46827">MAILNAHTLLLLTQLTLLSAPNFAGRRAILVTSIGLFTLWTHLIGPVGDDPREAQTWTLFWPVWLATLEKCITAGRQTIEEKYWRLDQPAREATTFPAFSLAKLKWAAGLLFNARLAGWNAQVKTVTPVPHTTKAAYLRKQAFKAAQSFLMADLALQLGIRWFWTTADDQKYPDSKLLTIRREDTLPSFVNALVFGCGPYFCMQFQYLTASVIAVGLNLSQPEDWPPLFGNITETTTVRAFWGQFWHQTLRRPLTTFGHVVTDFLRLSRRGPLAFYIHIWNAFLISGLLHAQSMALLPRPKNITLYESTAGLMYFFVWQALIITAEDIAQRIWIKSGRTIESLGAFRFVVGYTWVAWSLWVSLPWAADVMMRVRLTEESFLPFTIFGPWINVSPSVSPGISKRGVWGNFEMV</sequence>
<keyword evidence="5 7" id="KW-1133">Transmembrane helix</keyword>
<evidence type="ECO:0000256" key="2">
    <source>
        <dbReference type="ARBA" id="ARBA00007282"/>
    </source>
</evidence>
<evidence type="ECO:0000256" key="8">
    <source>
        <dbReference type="SAM" id="SignalP"/>
    </source>
</evidence>
<dbReference type="EMBL" id="ML977605">
    <property type="protein sequence ID" value="KAF1998239.1"/>
    <property type="molecule type" value="Genomic_DNA"/>
</dbReference>
<comment type="similarity">
    <text evidence="2">Belongs to the wax synthase family.</text>
</comment>
<keyword evidence="3" id="KW-0808">Transferase</keyword>
<keyword evidence="6 7" id="KW-0472">Membrane</keyword>
<dbReference type="OrthoDB" id="1077582at2759"/>
<keyword evidence="8" id="KW-0732">Signal</keyword>
<feature type="signal peptide" evidence="8">
    <location>
        <begin position="1"/>
        <end position="18"/>
    </location>
</feature>
<accession>A0A6A5WBR2</accession>
<proteinExistence type="inferred from homology"/>
<evidence type="ECO:0000259" key="9">
    <source>
        <dbReference type="Pfam" id="PF13813"/>
    </source>
</evidence>
<evidence type="ECO:0000313" key="11">
    <source>
        <dbReference type="Proteomes" id="UP000799779"/>
    </source>
</evidence>
<dbReference type="GO" id="GO:0006629">
    <property type="term" value="P:lipid metabolic process"/>
    <property type="evidence" value="ECO:0007669"/>
    <property type="project" value="InterPro"/>
</dbReference>
<dbReference type="GO" id="GO:0008374">
    <property type="term" value="F:O-acyltransferase activity"/>
    <property type="evidence" value="ECO:0007669"/>
    <property type="project" value="InterPro"/>
</dbReference>
<organism evidence="10 11">
    <name type="scientific">Amniculicola lignicola CBS 123094</name>
    <dbReference type="NCBI Taxonomy" id="1392246"/>
    <lineage>
        <taxon>Eukaryota</taxon>
        <taxon>Fungi</taxon>
        <taxon>Dikarya</taxon>
        <taxon>Ascomycota</taxon>
        <taxon>Pezizomycotina</taxon>
        <taxon>Dothideomycetes</taxon>
        <taxon>Pleosporomycetidae</taxon>
        <taxon>Pleosporales</taxon>
        <taxon>Amniculicolaceae</taxon>
        <taxon>Amniculicola</taxon>
    </lineage>
</organism>
<feature type="transmembrane region" description="Helical" evidence="7">
    <location>
        <begin position="273"/>
        <end position="291"/>
    </location>
</feature>
<reference evidence="10" key="1">
    <citation type="journal article" date="2020" name="Stud. Mycol.">
        <title>101 Dothideomycetes genomes: a test case for predicting lifestyles and emergence of pathogens.</title>
        <authorList>
            <person name="Haridas S."/>
            <person name="Albert R."/>
            <person name="Binder M."/>
            <person name="Bloem J."/>
            <person name="Labutti K."/>
            <person name="Salamov A."/>
            <person name="Andreopoulos B."/>
            <person name="Baker S."/>
            <person name="Barry K."/>
            <person name="Bills G."/>
            <person name="Bluhm B."/>
            <person name="Cannon C."/>
            <person name="Castanera R."/>
            <person name="Culley D."/>
            <person name="Daum C."/>
            <person name="Ezra D."/>
            <person name="Gonzalez J."/>
            <person name="Henrissat B."/>
            <person name="Kuo A."/>
            <person name="Liang C."/>
            <person name="Lipzen A."/>
            <person name="Lutzoni F."/>
            <person name="Magnuson J."/>
            <person name="Mondo S."/>
            <person name="Nolan M."/>
            <person name="Ohm R."/>
            <person name="Pangilinan J."/>
            <person name="Park H.-J."/>
            <person name="Ramirez L."/>
            <person name="Alfaro M."/>
            <person name="Sun H."/>
            <person name="Tritt A."/>
            <person name="Yoshinaga Y."/>
            <person name="Zwiers L.-H."/>
            <person name="Turgeon B."/>
            <person name="Goodwin S."/>
            <person name="Spatafora J."/>
            <person name="Crous P."/>
            <person name="Grigoriev I."/>
        </authorList>
    </citation>
    <scope>NUCLEOTIDE SEQUENCE</scope>
    <source>
        <strain evidence="10">CBS 123094</strain>
    </source>
</reference>
<evidence type="ECO:0000256" key="6">
    <source>
        <dbReference type="ARBA" id="ARBA00023136"/>
    </source>
</evidence>
<feature type="chain" id="PRO_5025368718" description="Wax synthase domain-containing protein" evidence="8">
    <location>
        <begin position="19"/>
        <end position="412"/>
    </location>
</feature>
<evidence type="ECO:0000313" key="10">
    <source>
        <dbReference type="EMBL" id="KAF1998239.1"/>
    </source>
</evidence>
<dbReference type="Proteomes" id="UP000799779">
    <property type="component" value="Unassembled WGS sequence"/>
</dbReference>
<feature type="transmembrane region" description="Helical" evidence="7">
    <location>
        <begin position="345"/>
        <end position="367"/>
    </location>
</feature>
<dbReference type="GO" id="GO:0016020">
    <property type="term" value="C:membrane"/>
    <property type="evidence" value="ECO:0007669"/>
    <property type="project" value="UniProtKB-SubCell"/>
</dbReference>
<dbReference type="InterPro" id="IPR044851">
    <property type="entry name" value="Wax_synthase"/>
</dbReference>
<evidence type="ECO:0000256" key="5">
    <source>
        <dbReference type="ARBA" id="ARBA00022989"/>
    </source>
</evidence>
<dbReference type="AlphaFoldDB" id="A0A6A5WBR2"/>
<protein>
    <recommendedName>
        <fullName evidence="9">Wax synthase domain-containing protein</fullName>
    </recommendedName>
</protein>
<dbReference type="InterPro" id="IPR032805">
    <property type="entry name" value="Wax_synthase_dom"/>
</dbReference>
<gene>
    <name evidence="10" type="ORF">P154DRAFT_604173</name>
</gene>
<feature type="domain" description="Wax synthase" evidence="9">
    <location>
        <begin position="225"/>
        <end position="302"/>
    </location>
</feature>
<comment type="subcellular location">
    <subcellularLocation>
        <location evidence="1">Membrane</location>
        <topology evidence="1">Multi-pass membrane protein</topology>
    </subcellularLocation>
</comment>
<evidence type="ECO:0000256" key="1">
    <source>
        <dbReference type="ARBA" id="ARBA00004141"/>
    </source>
</evidence>
<evidence type="ECO:0000256" key="4">
    <source>
        <dbReference type="ARBA" id="ARBA00022692"/>
    </source>
</evidence>
<keyword evidence="4 7" id="KW-0812">Transmembrane</keyword>
<dbReference type="PANTHER" id="PTHR31595">
    <property type="entry name" value="LONG-CHAIN-ALCOHOL O-FATTY-ACYLTRANSFERASE 3-RELATED"/>
    <property type="match status" value="1"/>
</dbReference>
<feature type="transmembrane region" description="Helical" evidence="7">
    <location>
        <begin position="303"/>
        <end position="325"/>
    </location>
</feature>
<evidence type="ECO:0000256" key="7">
    <source>
        <dbReference type="SAM" id="Phobius"/>
    </source>
</evidence>
<evidence type="ECO:0000256" key="3">
    <source>
        <dbReference type="ARBA" id="ARBA00022679"/>
    </source>
</evidence>